<comment type="similarity">
    <text evidence="2">Belongs to the MsrB Met sulfoxide reductase family.</text>
</comment>
<dbReference type="GeneID" id="62206560"/>
<dbReference type="InterPro" id="IPR002893">
    <property type="entry name" value="Znf_MYND"/>
</dbReference>
<dbReference type="PANTHER" id="PTHR46081:SF8">
    <property type="entry name" value="PEPTIDE METHIONINE SULFOXIDE REDUCTASE 2"/>
    <property type="match status" value="1"/>
</dbReference>
<dbReference type="GO" id="GO:0006979">
    <property type="term" value="P:response to oxidative stress"/>
    <property type="evidence" value="ECO:0007669"/>
    <property type="project" value="InterPro"/>
</dbReference>
<dbReference type="SUPFAM" id="SSF144232">
    <property type="entry name" value="HIT/MYND zinc finger-like"/>
    <property type="match status" value="1"/>
</dbReference>
<name>A0A8H7EF91_9PLEO</name>
<evidence type="ECO:0000256" key="6">
    <source>
        <dbReference type="ARBA" id="ARBA00023002"/>
    </source>
</evidence>
<dbReference type="SUPFAM" id="SSF51316">
    <property type="entry name" value="Mss4-like"/>
    <property type="match status" value="1"/>
</dbReference>
<evidence type="ECO:0000256" key="5">
    <source>
        <dbReference type="ARBA" id="ARBA00022833"/>
    </source>
</evidence>
<keyword evidence="5" id="KW-0862">Zinc</keyword>
<dbReference type="RefSeq" id="XP_038784047.1">
    <property type="nucleotide sequence ID" value="XM_038933382.1"/>
</dbReference>
<sequence length="414" mass="46731">MRFPSFPTFIRAFHTVTNTTSAFIRSNPTSNLGRTIYNSPQRAVIYRSMPNIPFLGALFGSSSSMADNTNYPVQKPEGEWQAQLSPEQFRILRKKGTEMPGSSKYDKHYPDAGVYTCTGCDAPLYRANHKFDSGCGWPAFWDAVPGAVGQKPDPGLGMMRTEIITHKYRQHFADITRFVRRHEQQASTSHIMAPAINDPISPTASDSCAVCPMDSAITCGGCENIKYCSVECQLRDSPQHHTLCSTFKDFQQRPSEKHYRAILFHFAELKPRFIWQLIDGDRGYHTPNKEDISQYLQRGTQGYFVGWNGDVLPPRKLKHSMYIDVEQSSFSNEGPLNLCFFTMINPDVGFLRRGIHIGRGWKYTNLDDKDAWDEADRELRDGFPLIALDLDTTSLGPLLARILVGTPEHTNGVT</sequence>
<evidence type="ECO:0000256" key="1">
    <source>
        <dbReference type="ARBA" id="ARBA00001947"/>
    </source>
</evidence>
<dbReference type="InterPro" id="IPR002579">
    <property type="entry name" value="Met_Sox_Rdtase_MsrB_dom"/>
</dbReference>
<dbReference type="PROSITE" id="PS01360">
    <property type="entry name" value="ZF_MYND_1"/>
    <property type="match status" value="1"/>
</dbReference>
<protein>
    <recommendedName>
        <fullName evidence="12">Suppressor of anucleate metulae protein B</fullName>
    </recommendedName>
</protein>
<dbReference type="Gene3D" id="2.170.150.20">
    <property type="entry name" value="Peptide methionine sulfoxide reductase"/>
    <property type="match status" value="1"/>
</dbReference>
<evidence type="ECO:0000256" key="7">
    <source>
        <dbReference type="PROSITE-ProRule" id="PRU00134"/>
    </source>
</evidence>
<evidence type="ECO:0000313" key="11">
    <source>
        <dbReference type="Proteomes" id="UP000596902"/>
    </source>
</evidence>
<dbReference type="Pfam" id="PF01753">
    <property type="entry name" value="zf-MYND"/>
    <property type="match status" value="1"/>
</dbReference>
<keyword evidence="6" id="KW-0560">Oxidoreductase</keyword>
<dbReference type="PANTHER" id="PTHR46081">
    <property type="entry name" value="PEPTIDE METHIONINE SULFOXIDE REDUCTASE 2"/>
    <property type="match status" value="1"/>
</dbReference>
<keyword evidence="11" id="KW-1185">Reference proteome</keyword>
<dbReference type="PROSITE" id="PS50865">
    <property type="entry name" value="ZF_MYND_2"/>
    <property type="match status" value="1"/>
</dbReference>
<proteinExistence type="inferred from homology"/>
<dbReference type="EMBL" id="JAAABM010000012">
    <property type="protein sequence ID" value="KAF7673720.1"/>
    <property type="molecule type" value="Genomic_DNA"/>
</dbReference>
<evidence type="ECO:0000256" key="3">
    <source>
        <dbReference type="ARBA" id="ARBA00022723"/>
    </source>
</evidence>
<evidence type="ECO:0000259" key="8">
    <source>
        <dbReference type="PROSITE" id="PS50865"/>
    </source>
</evidence>
<dbReference type="Pfam" id="PF01641">
    <property type="entry name" value="SelR"/>
    <property type="match status" value="1"/>
</dbReference>
<comment type="caution">
    <text evidence="10">The sequence shown here is derived from an EMBL/GenBank/DDBJ whole genome shotgun (WGS) entry which is preliminary data.</text>
</comment>
<accession>A0A8H7EF91</accession>
<reference evidence="10" key="2">
    <citation type="submission" date="2020-08" db="EMBL/GenBank/DDBJ databases">
        <title>Draft Genome Sequence of Cumin Blight Pathogen Alternaria burnsii.</title>
        <authorList>
            <person name="Feng Z."/>
        </authorList>
    </citation>
    <scope>NUCLEOTIDE SEQUENCE</scope>
    <source>
        <strain evidence="10">CBS107.38</strain>
    </source>
</reference>
<dbReference type="GO" id="GO:0030091">
    <property type="term" value="P:protein repair"/>
    <property type="evidence" value="ECO:0007669"/>
    <property type="project" value="InterPro"/>
</dbReference>
<evidence type="ECO:0008006" key="12">
    <source>
        <dbReference type="Google" id="ProtNLM"/>
    </source>
</evidence>
<evidence type="ECO:0000256" key="4">
    <source>
        <dbReference type="ARBA" id="ARBA00022771"/>
    </source>
</evidence>
<dbReference type="Gene3D" id="6.10.140.2220">
    <property type="match status" value="1"/>
</dbReference>
<evidence type="ECO:0000259" key="9">
    <source>
        <dbReference type="PROSITE" id="PS51790"/>
    </source>
</evidence>
<feature type="domain" description="MsrB" evidence="9">
    <location>
        <begin position="77"/>
        <end position="163"/>
    </location>
</feature>
<dbReference type="GO" id="GO:0008270">
    <property type="term" value="F:zinc ion binding"/>
    <property type="evidence" value="ECO:0007669"/>
    <property type="project" value="UniProtKB-KW"/>
</dbReference>
<dbReference type="AlphaFoldDB" id="A0A8H7EF91"/>
<feature type="domain" description="MYND-type" evidence="8">
    <location>
        <begin position="208"/>
        <end position="244"/>
    </location>
</feature>
<dbReference type="GO" id="GO:0033743">
    <property type="term" value="F:peptide-methionine (R)-S-oxide reductase activity"/>
    <property type="evidence" value="ECO:0007669"/>
    <property type="project" value="InterPro"/>
</dbReference>
<reference evidence="10" key="1">
    <citation type="submission" date="2020-01" db="EMBL/GenBank/DDBJ databases">
        <authorList>
            <person name="Feng Z.H.Z."/>
        </authorList>
    </citation>
    <scope>NUCLEOTIDE SEQUENCE</scope>
    <source>
        <strain evidence="10">CBS107.38</strain>
    </source>
</reference>
<comment type="cofactor">
    <cofactor evidence="1">
        <name>Zn(2+)</name>
        <dbReference type="ChEBI" id="CHEBI:29105"/>
    </cofactor>
</comment>
<dbReference type="PROSITE" id="PS51790">
    <property type="entry name" value="MSRB"/>
    <property type="match status" value="1"/>
</dbReference>
<keyword evidence="3" id="KW-0479">Metal-binding</keyword>
<keyword evidence="4 7" id="KW-0863">Zinc-finger</keyword>
<dbReference type="Proteomes" id="UP000596902">
    <property type="component" value="Unassembled WGS sequence"/>
</dbReference>
<dbReference type="InterPro" id="IPR011057">
    <property type="entry name" value="Mss4-like_sf"/>
</dbReference>
<dbReference type="InterPro" id="IPR028427">
    <property type="entry name" value="Met_Sox_Rdtase_MsrB"/>
</dbReference>
<evidence type="ECO:0000313" key="10">
    <source>
        <dbReference type="EMBL" id="KAF7673720.1"/>
    </source>
</evidence>
<gene>
    <name evidence="10" type="ORF">GT037_008335</name>
</gene>
<organism evidence="10 11">
    <name type="scientific">Alternaria burnsii</name>
    <dbReference type="NCBI Taxonomy" id="1187904"/>
    <lineage>
        <taxon>Eukaryota</taxon>
        <taxon>Fungi</taxon>
        <taxon>Dikarya</taxon>
        <taxon>Ascomycota</taxon>
        <taxon>Pezizomycotina</taxon>
        <taxon>Dothideomycetes</taxon>
        <taxon>Pleosporomycetidae</taxon>
        <taxon>Pleosporales</taxon>
        <taxon>Pleosporineae</taxon>
        <taxon>Pleosporaceae</taxon>
        <taxon>Alternaria</taxon>
        <taxon>Alternaria sect. Alternaria</taxon>
    </lineage>
</organism>
<evidence type="ECO:0000256" key="2">
    <source>
        <dbReference type="ARBA" id="ARBA00007174"/>
    </source>
</evidence>